<evidence type="ECO:0000256" key="1">
    <source>
        <dbReference type="SAM" id="MobiDB-lite"/>
    </source>
</evidence>
<dbReference type="AlphaFoldDB" id="A0A8X6Q9W6"/>
<feature type="region of interest" description="Disordered" evidence="1">
    <location>
        <begin position="1"/>
        <end position="30"/>
    </location>
</feature>
<feature type="compositionally biased region" description="Low complexity" evidence="1">
    <location>
        <begin position="19"/>
        <end position="30"/>
    </location>
</feature>
<feature type="region of interest" description="Disordered" evidence="1">
    <location>
        <begin position="68"/>
        <end position="90"/>
    </location>
</feature>
<dbReference type="OrthoDB" id="6426689at2759"/>
<dbReference type="EMBL" id="BMAW01029777">
    <property type="protein sequence ID" value="GFU13679.1"/>
    <property type="molecule type" value="Genomic_DNA"/>
</dbReference>
<organism evidence="2 3">
    <name type="scientific">Nephila pilipes</name>
    <name type="common">Giant wood spider</name>
    <name type="synonym">Nephila maculata</name>
    <dbReference type="NCBI Taxonomy" id="299642"/>
    <lineage>
        <taxon>Eukaryota</taxon>
        <taxon>Metazoa</taxon>
        <taxon>Ecdysozoa</taxon>
        <taxon>Arthropoda</taxon>
        <taxon>Chelicerata</taxon>
        <taxon>Arachnida</taxon>
        <taxon>Araneae</taxon>
        <taxon>Araneomorphae</taxon>
        <taxon>Entelegynae</taxon>
        <taxon>Araneoidea</taxon>
        <taxon>Nephilidae</taxon>
        <taxon>Nephila</taxon>
    </lineage>
</organism>
<keyword evidence="3" id="KW-1185">Reference proteome</keyword>
<accession>A0A8X6Q9W6</accession>
<evidence type="ECO:0000313" key="2">
    <source>
        <dbReference type="EMBL" id="GFU13679.1"/>
    </source>
</evidence>
<comment type="caution">
    <text evidence="2">The sequence shown here is derived from an EMBL/GenBank/DDBJ whole genome shotgun (WGS) entry which is preliminary data.</text>
</comment>
<protein>
    <submittedName>
        <fullName evidence="2">Uncharacterized protein</fullName>
    </submittedName>
</protein>
<proteinExistence type="predicted"/>
<reference evidence="2" key="1">
    <citation type="submission" date="2020-08" db="EMBL/GenBank/DDBJ databases">
        <title>Multicomponent nature underlies the extraordinary mechanical properties of spider dragline silk.</title>
        <authorList>
            <person name="Kono N."/>
            <person name="Nakamura H."/>
            <person name="Mori M."/>
            <person name="Yoshida Y."/>
            <person name="Ohtoshi R."/>
            <person name="Malay A.D."/>
            <person name="Moran D.A.P."/>
            <person name="Tomita M."/>
            <person name="Numata K."/>
            <person name="Arakawa K."/>
        </authorList>
    </citation>
    <scope>NUCLEOTIDE SEQUENCE</scope>
</reference>
<gene>
    <name evidence="2" type="primary">AVEN_110022_1</name>
    <name evidence="2" type="ORF">NPIL_332791</name>
</gene>
<name>A0A8X6Q9W6_NEPPI</name>
<sequence>MAEGVGNCHQMQTLENGVSPLSPSSTRSQSLCSEIARIEQQSTDGSHHGRSRFSALVNSVRNALVITGNSRKKGNGQQRPDSFLEKFTSQPAQCTEDDLELSYLNK</sequence>
<dbReference type="Proteomes" id="UP000887013">
    <property type="component" value="Unassembled WGS sequence"/>
</dbReference>
<evidence type="ECO:0000313" key="3">
    <source>
        <dbReference type="Proteomes" id="UP000887013"/>
    </source>
</evidence>